<organism evidence="1 2">
    <name type="scientific">Candidatus Beckwithbacteria bacterium CG2_30_44_31</name>
    <dbReference type="NCBI Taxonomy" id="1805035"/>
    <lineage>
        <taxon>Bacteria</taxon>
        <taxon>Candidatus Beckwithiibacteriota</taxon>
    </lineage>
</organism>
<gene>
    <name evidence="1" type="ORF">AUK18_01195</name>
</gene>
<name>A0A1J5BA68_9BACT</name>
<dbReference type="EMBL" id="MNXQ01000024">
    <property type="protein sequence ID" value="OIP03782.1"/>
    <property type="molecule type" value="Genomic_DNA"/>
</dbReference>
<evidence type="ECO:0000313" key="1">
    <source>
        <dbReference type="EMBL" id="OIP03782.1"/>
    </source>
</evidence>
<comment type="caution">
    <text evidence="1">The sequence shown here is derived from an EMBL/GenBank/DDBJ whole genome shotgun (WGS) entry which is preliminary data.</text>
</comment>
<protein>
    <submittedName>
        <fullName evidence="1">Uncharacterized protein</fullName>
    </submittedName>
</protein>
<dbReference type="Proteomes" id="UP000183605">
    <property type="component" value="Unassembled WGS sequence"/>
</dbReference>
<evidence type="ECO:0000313" key="2">
    <source>
        <dbReference type="Proteomes" id="UP000183605"/>
    </source>
</evidence>
<dbReference type="AlphaFoldDB" id="A0A1J5BA68"/>
<sequence length="193" mass="21749">MFLIVIVIGTGTWLLLKPKAKDNFVEREISIKQAEVAKPKTLTYEDASGFSFDYSSDLTVQEVELDDNTVYSSLELLGSDPGKLTIRISDTQFPDLKAWQKDLETKQVINEVRPVNWDDLSAVEFSYGAPKLRKTAAVDSKVIYELEAPADNGYWDKMRESILLSFKFNPAVFGQAATETDNEEVVLLEEVIE</sequence>
<reference evidence="1 2" key="1">
    <citation type="journal article" date="2016" name="Environ. Microbiol.">
        <title>Genomic resolution of a cold subsurface aquifer community provides metabolic insights for novel microbes adapted to high CO concentrations.</title>
        <authorList>
            <person name="Probst A.J."/>
            <person name="Castelle C.J."/>
            <person name="Singh A."/>
            <person name="Brown C.T."/>
            <person name="Anantharaman K."/>
            <person name="Sharon I."/>
            <person name="Hug L.A."/>
            <person name="Burstein D."/>
            <person name="Emerson J.B."/>
            <person name="Thomas B.C."/>
            <person name="Banfield J.F."/>
        </authorList>
    </citation>
    <scope>NUCLEOTIDE SEQUENCE [LARGE SCALE GENOMIC DNA]</scope>
    <source>
        <strain evidence="1">CG2_30_44_31</strain>
    </source>
</reference>
<accession>A0A1J5BA68</accession>
<proteinExistence type="predicted"/>